<protein>
    <recommendedName>
        <fullName evidence="4">Transmembrane protein</fullName>
    </recommendedName>
</protein>
<organism evidence="2 3">
    <name type="scientific">Mycobacterium aquaticum</name>
    <dbReference type="NCBI Taxonomy" id="1927124"/>
    <lineage>
        <taxon>Bacteria</taxon>
        <taxon>Bacillati</taxon>
        <taxon>Actinomycetota</taxon>
        <taxon>Actinomycetes</taxon>
        <taxon>Mycobacteriales</taxon>
        <taxon>Mycobacteriaceae</taxon>
        <taxon>Mycobacterium</taxon>
    </lineage>
</organism>
<dbReference type="STRING" id="1927124.BST13_29480"/>
<accession>A0A1X0ACS5</accession>
<dbReference type="EMBL" id="MVHF01000042">
    <property type="protein sequence ID" value="ORA27873.1"/>
    <property type="molecule type" value="Genomic_DNA"/>
</dbReference>
<evidence type="ECO:0000256" key="1">
    <source>
        <dbReference type="SAM" id="Phobius"/>
    </source>
</evidence>
<reference evidence="2 3" key="1">
    <citation type="submission" date="2017-02" db="EMBL/GenBank/DDBJ databases">
        <title>The new phylogeny of genus Mycobacterium.</title>
        <authorList>
            <person name="Tortoli E."/>
            <person name="Trovato A."/>
            <person name="Cirillo D.M."/>
        </authorList>
    </citation>
    <scope>NUCLEOTIDE SEQUENCE [LARGE SCALE GENOMIC DNA]</scope>
    <source>
        <strain evidence="2 3">RW6</strain>
    </source>
</reference>
<feature type="transmembrane region" description="Helical" evidence="1">
    <location>
        <begin position="64"/>
        <end position="82"/>
    </location>
</feature>
<keyword evidence="3" id="KW-1185">Reference proteome</keyword>
<dbReference type="Proteomes" id="UP000192448">
    <property type="component" value="Unassembled WGS sequence"/>
</dbReference>
<evidence type="ECO:0000313" key="2">
    <source>
        <dbReference type="EMBL" id="ORA27873.1"/>
    </source>
</evidence>
<name>A0A1X0ACS5_9MYCO</name>
<keyword evidence="1" id="KW-1133">Transmembrane helix</keyword>
<feature type="transmembrane region" description="Helical" evidence="1">
    <location>
        <begin position="102"/>
        <end position="120"/>
    </location>
</feature>
<proteinExistence type="predicted"/>
<comment type="caution">
    <text evidence="2">The sequence shown here is derived from an EMBL/GenBank/DDBJ whole genome shotgun (WGS) entry which is preliminary data.</text>
</comment>
<keyword evidence="1" id="KW-0812">Transmembrane</keyword>
<gene>
    <name evidence="2" type="ORF">BST13_29480</name>
</gene>
<evidence type="ECO:0000313" key="3">
    <source>
        <dbReference type="Proteomes" id="UP000192448"/>
    </source>
</evidence>
<feature type="transmembrane region" description="Helical" evidence="1">
    <location>
        <begin position="21"/>
        <end position="44"/>
    </location>
</feature>
<sequence>MFHNWAHFGPRDVHGETDARAATRFGFTAAGTGAALLIAAAAWLSTCAGATAGGMACGASERSLLALAAPAVLLVGGIRAFARAYQVSRRGENWRDWQRAALTLMALTLLALTLALSMLARSG</sequence>
<evidence type="ECO:0008006" key="4">
    <source>
        <dbReference type="Google" id="ProtNLM"/>
    </source>
</evidence>
<keyword evidence="1" id="KW-0472">Membrane</keyword>
<dbReference type="AlphaFoldDB" id="A0A1X0ACS5"/>
<dbReference type="RefSeq" id="WP_083168554.1">
    <property type="nucleotide sequence ID" value="NZ_MVHF01000042.1"/>
</dbReference>